<evidence type="ECO:0000256" key="11">
    <source>
        <dbReference type="ARBA" id="ARBA00023136"/>
    </source>
</evidence>
<dbReference type="Pfam" id="PF00512">
    <property type="entry name" value="HisKA"/>
    <property type="match status" value="1"/>
</dbReference>
<dbReference type="AlphaFoldDB" id="A0A2S4JGJ9"/>
<dbReference type="Gene3D" id="3.40.190.10">
    <property type="entry name" value="Periplasmic binding protein-like II"/>
    <property type="match status" value="2"/>
</dbReference>
<dbReference type="InterPro" id="IPR001789">
    <property type="entry name" value="Sig_transdc_resp-reg_receiver"/>
</dbReference>
<dbReference type="Pfam" id="PF00072">
    <property type="entry name" value="Response_reg"/>
    <property type="match status" value="1"/>
</dbReference>
<evidence type="ECO:0000313" key="16">
    <source>
        <dbReference type="EMBL" id="POQ98684.1"/>
    </source>
</evidence>
<keyword evidence="4" id="KW-1003">Cell membrane</keyword>
<dbReference type="GO" id="GO:0005524">
    <property type="term" value="F:ATP binding"/>
    <property type="evidence" value="ECO:0007669"/>
    <property type="project" value="UniProtKB-KW"/>
</dbReference>
<dbReference type="Gene3D" id="3.30.565.10">
    <property type="entry name" value="Histidine kinase-like ATPase, C-terminal domain"/>
    <property type="match status" value="1"/>
</dbReference>
<evidence type="ECO:0000256" key="9">
    <source>
        <dbReference type="ARBA" id="ARBA00022840"/>
    </source>
</evidence>
<evidence type="ECO:0000256" key="13">
    <source>
        <dbReference type="SAM" id="Phobius"/>
    </source>
</evidence>
<dbReference type="InterPro" id="IPR004358">
    <property type="entry name" value="Sig_transdc_His_kin-like_C"/>
</dbReference>
<dbReference type="GO" id="GO:0000155">
    <property type="term" value="F:phosphorelay sensor kinase activity"/>
    <property type="evidence" value="ECO:0007669"/>
    <property type="project" value="InterPro"/>
</dbReference>
<dbReference type="InterPro" id="IPR011006">
    <property type="entry name" value="CheY-like_superfamily"/>
</dbReference>
<dbReference type="CDD" id="cd13704">
    <property type="entry name" value="PBP2_HisK"/>
    <property type="match status" value="1"/>
</dbReference>
<feature type="domain" description="Histidine kinase" evidence="14">
    <location>
        <begin position="348"/>
        <end position="563"/>
    </location>
</feature>
<accession>A0A2S4JGJ9</accession>
<evidence type="ECO:0000256" key="10">
    <source>
        <dbReference type="ARBA" id="ARBA00023012"/>
    </source>
</evidence>
<keyword evidence="9" id="KW-0067">ATP-binding</keyword>
<dbReference type="SUPFAM" id="SSF47384">
    <property type="entry name" value="Homodimeric domain of signal transducing histidine kinase"/>
    <property type="match status" value="1"/>
</dbReference>
<evidence type="ECO:0000256" key="8">
    <source>
        <dbReference type="ARBA" id="ARBA00022777"/>
    </source>
</evidence>
<dbReference type="CDD" id="cd17546">
    <property type="entry name" value="REC_hyHK_CKI1_RcsC-like"/>
    <property type="match status" value="1"/>
</dbReference>
<comment type="caution">
    <text evidence="16">The sequence shown here is derived from an EMBL/GenBank/DDBJ whole genome shotgun (WGS) entry which is preliminary data.</text>
</comment>
<name>A0A2S4JGJ9_9SPIO</name>
<gene>
    <name evidence="16" type="ORF">AU468_12540</name>
</gene>
<protein>
    <recommendedName>
        <fullName evidence="3">histidine kinase</fullName>
        <ecNumber evidence="3">2.7.13.3</ecNumber>
    </recommendedName>
</protein>
<organism evidence="16 17">
    <name type="scientific">Alkalispirochaeta sphaeroplastigenens</name>
    <dbReference type="NCBI Taxonomy" id="1187066"/>
    <lineage>
        <taxon>Bacteria</taxon>
        <taxon>Pseudomonadati</taxon>
        <taxon>Spirochaetota</taxon>
        <taxon>Spirochaetia</taxon>
        <taxon>Spirochaetales</taxon>
        <taxon>Spirochaetaceae</taxon>
        <taxon>Alkalispirochaeta</taxon>
    </lineage>
</organism>
<keyword evidence="13" id="KW-0812">Transmembrane</keyword>
<dbReference type="EC" id="2.7.13.3" evidence="3"/>
<keyword evidence="7" id="KW-0547">Nucleotide-binding</keyword>
<reference evidence="17" key="1">
    <citation type="submission" date="2015-12" db="EMBL/GenBank/DDBJ databases">
        <authorList>
            <person name="Lodha T.D."/>
            <person name="Chintalapati S."/>
            <person name="Chintalapati V.R."/>
            <person name="Sravanthi T."/>
        </authorList>
    </citation>
    <scope>NUCLEOTIDE SEQUENCE [LARGE SCALE GENOMIC DNA]</scope>
    <source>
        <strain evidence="17">JC133</strain>
    </source>
</reference>
<evidence type="ECO:0000256" key="12">
    <source>
        <dbReference type="PROSITE-ProRule" id="PRU00169"/>
    </source>
</evidence>
<evidence type="ECO:0000313" key="17">
    <source>
        <dbReference type="Proteomes" id="UP000237350"/>
    </source>
</evidence>
<keyword evidence="11 13" id="KW-0472">Membrane</keyword>
<dbReference type="Gene3D" id="3.40.50.2300">
    <property type="match status" value="1"/>
</dbReference>
<evidence type="ECO:0000259" key="14">
    <source>
        <dbReference type="PROSITE" id="PS50109"/>
    </source>
</evidence>
<dbReference type="EMBL" id="LPWH01000118">
    <property type="protein sequence ID" value="POQ98684.1"/>
    <property type="molecule type" value="Genomic_DNA"/>
</dbReference>
<dbReference type="SUPFAM" id="SSF53850">
    <property type="entry name" value="Periplasmic binding protein-like II"/>
    <property type="match status" value="1"/>
</dbReference>
<feature type="domain" description="Response regulatory" evidence="15">
    <location>
        <begin position="606"/>
        <end position="725"/>
    </location>
</feature>
<evidence type="ECO:0000256" key="4">
    <source>
        <dbReference type="ARBA" id="ARBA00022475"/>
    </source>
</evidence>
<dbReference type="OrthoDB" id="6192248at2"/>
<dbReference type="PANTHER" id="PTHR43047">
    <property type="entry name" value="TWO-COMPONENT HISTIDINE PROTEIN KINASE"/>
    <property type="match status" value="1"/>
</dbReference>
<proteinExistence type="predicted"/>
<evidence type="ECO:0000256" key="7">
    <source>
        <dbReference type="ARBA" id="ARBA00022741"/>
    </source>
</evidence>
<dbReference type="InterPro" id="IPR003594">
    <property type="entry name" value="HATPase_dom"/>
</dbReference>
<dbReference type="SMART" id="SM00448">
    <property type="entry name" value="REC"/>
    <property type="match status" value="1"/>
</dbReference>
<comment type="catalytic activity">
    <reaction evidence="1">
        <text>ATP + protein L-histidine = ADP + protein N-phospho-L-histidine.</text>
        <dbReference type="EC" id="2.7.13.3"/>
    </reaction>
</comment>
<keyword evidence="10" id="KW-0902">Two-component regulatory system</keyword>
<comment type="subcellular location">
    <subcellularLocation>
        <location evidence="2">Cell membrane</location>
    </subcellularLocation>
</comment>
<evidence type="ECO:0000256" key="6">
    <source>
        <dbReference type="ARBA" id="ARBA00022679"/>
    </source>
</evidence>
<evidence type="ECO:0000256" key="5">
    <source>
        <dbReference type="ARBA" id="ARBA00022553"/>
    </source>
</evidence>
<evidence type="ECO:0000256" key="1">
    <source>
        <dbReference type="ARBA" id="ARBA00000085"/>
    </source>
</evidence>
<dbReference type="Gene3D" id="1.10.287.130">
    <property type="match status" value="1"/>
</dbReference>
<dbReference type="Pfam" id="PF00497">
    <property type="entry name" value="SBP_bac_3"/>
    <property type="match status" value="1"/>
</dbReference>
<dbReference type="GO" id="GO:0005886">
    <property type="term" value="C:plasma membrane"/>
    <property type="evidence" value="ECO:0007669"/>
    <property type="project" value="UniProtKB-SubCell"/>
</dbReference>
<dbReference type="InterPro" id="IPR005467">
    <property type="entry name" value="His_kinase_dom"/>
</dbReference>
<dbReference type="PROSITE" id="PS50110">
    <property type="entry name" value="RESPONSE_REGULATORY"/>
    <property type="match status" value="1"/>
</dbReference>
<dbReference type="InterPro" id="IPR036097">
    <property type="entry name" value="HisK_dim/P_sf"/>
</dbReference>
<evidence type="ECO:0000256" key="2">
    <source>
        <dbReference type="ARBA" id="ARBA00004236"/>
    </source>
</evidence>
<keyword evidence="5 12" id="KW-0597">Phosphoprotein</keyword>
<dbReference type="InterPro" id="IPR001638">
    <property type="entry name" value="Solute-binding_3/MltF_N"/>
</dbReference>
<dbReference type="CDD" id="cd00082">
    <property type="entry name" value="HisKA"/>
    <property type="match status" value="1"/>
</dbReference>
<dbReference type="RefSeq" id="WP_103681022.1">
    <property type="nucleotide sequence ID" value="NZ_LPWH01000118.1"/>
</dbReference>
<keyword evidence="17" id="KW-1185">Reference proteome</keyword>
<dbReference type="Pfam" id="PF02518">
    <property type="entry name" value="HATPase_c"/>
    <property type="match status" value="1"/>
</dbReference>
<dbReference type="SMART" id="SM00388">
    <property type="entry name" value="HisKA"/>
    <property type="match status" value="1"/>
</dbReference>
<dbReference type="InterPro" id="IPR036890">
    <property type="entry name" value="HATPase_C_sf"/>
</dbReference>
<dbReference type="SMART" id="SM00387">
    <property type="entry name" value="HATPase_c"/>
    <property type="match status" value="1"/>
</dbReference>
<feature type="modified residue" description="4-aspartylphosphate" evidence="12">
    <location>
        <position position="655"/>
    </location>
</feature>
<dbReference type="PRINTS" id="PR00344">
    <property type="entry name" value="BCTRLSENSOR"/>
</dbReference>
<dbReference type="Proteomes" id="UP000237350">
    <property type="component" value="Unassembled WGS sequence"/>
</dbReference>
<dbReference type="PROSITE" id="PS50109">
    <property type="entry name" value="HIS_KIN"/>
    <property type="match status" value="1"/>
</dbReference>
<dbReference type="PANTHER" id="PTHR43047:SF64">
    <property type="entry name" value="HISTIDINE KINASE CONTAINING CHEY-HOMOLOGOUS RECEIVER DOMAIN AND PAS DOMAIN-RELATED"/>
    <property type="match status" value="1"/>
</dbReference>
<dbReference type="SMART" id="SM00062">
    <property type="entry name" value="PBPb"/>
    <property type="match status" value="1"/>
</dbReference>
<keyword evidence="13" id="KW-1133">Transmembrane helix</keyword>
<dbReference type="InterPro" id="IPR003661">
    <property type="entry name" value="HisK_dim/P_dom"/>
</dbReference>
<feature type="transmembrane region" description="Helical" evidence="13">
    <location>
        <begin position="292"/>
        <end position="317"/>
    </location>
</feature>
<dbReference type="SUPFAM" id="SSF55874">
    <property type="entry name" value="ATPase domain of HSP90 chaperone/DNA topoisomerase II/histidine kinase"/>
    <property type="match status" value="1"/>
</dbReference>
<sequence length="734" mass="80516">MGCSDTTRRSHLLRVILALLALLGLLTTLAGTLMTCTARDTESPLFEHGSRPDYSPSLTTKRTIAAGGDWDYPPFEFINDRGEPDGFNIVILQHIARIMGLEITVELTPWAEARRRIEAGEIDMLAGMYRSPEREDLHQFAVPHLIASYGIFVRRDSPITGPDDLEEAVILVQEGDLGHDYLLSHGLGREIITVRDWTQVLKALSEGVGDCAIFGMGQGMREIRQKNYTNLQMLHPPLFRRPYGMAVRRGDAELLAILNEGLSILSSTGLHDEIYQEWFGLLEEPSFLHSRMAGILLLVAGGALGAVLWSAGWIFLLRRQVARKTGQLRDALAQAEQANSAKSRFLANVSHELRTPLQGMMGMIDLLNQQNLDQEGQAQVQMLGAASEQLLRVLSDLLDVSRISAGTLSVKAEPFELPPLLQWLDHTLHQVARQKGVRFSLSCQGIPRSVTGDRDRIAQIVINLASNAIKFTPQGEVAVSFSYTAGELFLTVQDTGPGLTPEELSRIFDPFVQLDRNEPVKAAGLGLGLSIVRSLVELLRGEIAVDSTPGEGTIFRLKLPLPPAPIPAPVAESVAGNDADARGLQESASGEAPTTRAGTGTLEGLRILVAEDEAINRLYLIRLLEQQGCLVTAADNGQEAFHQVKDHSFDLILMDVSMPEMDGIEATRAIRRWEEEQNRKNQPIIALTAHAFADDIAHFLEAGMNGYVPKPYKARTLLEGIAKTLWAGGEKSPE</sequence>
<evidence type="ECO:0000256" key="3">
    <source>
        <dbReference type="ARBA" id="ARBA00012438"/>
    </source>
</evidence>
<evidence type="ECO:0000259" key="15">
    <source>
        <dbReference type="PROSITE" id="PS50110"/>
    </source>
</evidence>
<keyword evidence="8" id="KW-0418">Kinase</keyword>
<dbReference type="SUPFAM" id="SSF52172">
    <property type="entry name" value="CheY-like"/>
    <property type="match status" value="1"/>
</dbReference>
<dbReference type="FunFam" id="3.30.565.10:FF:000023">
    <property type="entry name" value="PAS domain-containing sensor histidine kinase"/>
    <property type="match status" value="1"/>
</dbReference>
<keyword evidence="6" id="KW-0808">Transferase</keyword>